<evidence type="ECO:0000313" key="1">
    <source>
        <dbReference type="EMBL" id="MBO8482569.1"/>
    </source>
</evidence>
<comment type="caution">
    <text evidence="1">The sequence shown here is derived from an EMBL/GenBank/DDBJ whole genome shotgun (WGS) entry which is preliminary data.</text>
</comment>
<reference evidence="1" key="1">
    <citation type="submission" date="2020-10" db="EMBL/GenBank/DDBJ databases">
        <authorList>
            <person name="Gilroy R."/>
        </authorList>
    </citation>
    <scope>NUCLEOTIDE SEQUENCE</scope>
    <source>
        <strain evidence="1">G3-8215</strain>
    </source>
</reference>
<organism evidence="1 2">
    <name type="scientific">Candidatus Cryptobacteroides avicola</name>
    <dbReference type="NCBI Taxonomy" id="2840757"/>
    <lineage>
        <taxon>Bacteria</taxon>
        <taxon>Pseudomonadati</taxon>
        <taxon>Bacteroidota</taxon>
        <taxon>Bacteroidia</taxon>
        <taxon>Bacteroidales</taxon>
        <taxon>Candidatus Cryptobacteroides</taxon>
    </lineage>
</organism>
<reference evidence="1" key="2">
    <citation type="journal article" date="2021" name="PeerJ">
        <title>Extensive microbial diversity within the chicken gut microbiome revealed by metagenomics and culture.</title>
        <authorList>
            <person name="Gilroy R."/>
            <person name="Ravi A."/>
            <person name="Getino M."/>
            <person name="Pursley I."/>
            <person name="Horton D.L."/>
            <person name="Alikhan N.F."/>
            <person name="Baker D."/>
            <person name="Gharbi K."/>
            <person name="Hall N."/>
            <person name="Watson M."/>
            <person name="Adriaenssens E.M."/>
            <person name="Foster-Nyarko E."/>
            <person name="Jarju S."/>
            <person name="Secka A."/>
            <person name="Antonio M."/>
            <person name="Oren A."/>
            <person name="Chaudhuri R.R."/>
            <person name="La Ragione R."/>
            <person name="Hildebrand F."/>
            <person name="Pallen M.J."/>
        </authorList>
    </citation>
    <scope>NUCLEOTIDE SEQUENCE</scope>
    <source>
        <strain evidence="1">G3-8215</strain>
    </source>
</reference>
<proteinExistence type="predicted"/>
<dbReference type="EMBL" id="JADILV010000003">
    <property type="protein sequence ID" value="MBO8482569.1"/>
    <property type="molecule type" value="Genomic_DNA"/>
</dbReference>
<evidence type="ECO:0000313" key="2">
    <source>
        <dbReference type="Proteomes" id="UP000725002"/>
    </source>
</evidence>
<sequence length="183" mass="20645">MKRLRPAVLLLSVIFLALWVQSCEEPYDYLMSMSPHEQAEAMVGTWVLTRAGTCPPMPDGNGEEHITDNLDTPLEYIEITGSDITFHFSEPVPVYFIGEATGNIPEEHEKTQSFKVKHCIGGIPNLTAIDAGTEDSPSFAFCYSESDPAGANEFIFYTRDDVHAVRTILNFYIEGFYFEFERE</sequence>
<dbReference type="Proteomes" id="UP000725002">
    <property type="component" value="Unassembled WGS sequence"/>
</dbReference>
<accession>A0A940DQ12</accession>
<name>A0A940DQ12_9BACT</name>
<protein>
    <submittedName>
        <fullName evidence="1">Uncharacterized protein</fullName>
    </submittedName>
</protein>
<dbReference type="PROSITE" id="PS51257">
    <property type="entry name" value="PROKAR_LIPOPROTEIN"/>
    <property type="match status" value="1"/>
</dbReference>
<dbReference type="AlphaFoldDB" id="A0A940DQ12"/>
<gene>
    <name evidence="1" type="ORF">IAB75_00380</name>
</gene>